<feature type="region of interest" description="Disordered" evidence="1">
    <location>
        <begin position="1"/>
        <end position="41"/>
    </location>
</feature>
<dbReference type="AlphaFoldDB" id="A0AAV9UBL6"/>
<comment type="caution">
    <text evidence="2">The sequence shown here is derived from an EMBL/GenBank/DDBJ whole genome shotgun (WGS) entry which is preliminary data.</text>
</comment>
<dbReference type="PANTHER" id="PTHR37852">
    <property type="entry name" value="YALI0B21208P"/>
    <property type="match status" value="1"/>
</dbReference>
<dbReference type="PANTHER" id="PTHR37852:SF1">
    <property type="entry name" value="HIG1 DOMAIN-CONTAINING PROTEIN"/>
    <property type="match status" value="1"/>
</dbReference>
<sequence>MSPPVPSPLREYPLPAIPPTDTSNSQSPATATTSTTTNPARVRLNLHPLTRLTLGTSFAFTTIFVTTALRTTHTASLQFRAENAHRLPRSQKDWFFYHRSRSYAAMRDGVVAGVKRGVGMAGYVALFVTVEEAVDAVRGGRVDFGACVVAGGVTGGWFGAVRKLPLQTTALMLRNGLWYGFLYGAAQDLLVALRGGSVAWIDPFVGRARAAKENSSRTPAAADSLQDHER</sequence>
<dbReference type="EMBL" id="JAVHNQ010000009">
    <property type="protein sequence ID" value="KAK6338731.1"/>
    <property type="molecule type" value="Genomic_DNA"/>
</dbReference>
<accession>A0AAV9UBL6</accession>
<evidence type="ECO:0000256" key="1">
    <source>
        <dbReference type="SAM" id="MobiDB-lite"/>
    </source>
</evidence>
<protein>
    <submittedName>
        <fullName evidence="2">Uncharacterized protein</fullName>
    </submittedName>
</protein>
<proteinExistence type="predicted"/>
<feature type="compositionally biased region" description="Low complexity" evidence="1">
    <location>
        <begin position="22"/>
        <end position="40"/>
    </location>
</feature>
<reference evidence="2 3" key="1">
    <citation type="submission" date="2019-10" db="EMBL/GenBank/DDBJ databases">
        <authorList>
            <person name="Palmer J.M."/>
        </authorList>
    </citation>
    <scope>NUCLEOTIDE SEQUENCE [LARGE SCALE GENOMIC DNA]</scope>
    <source>
        <strain evidence="2 3">TWF696</strain>
    </source>
</reference>
<evidence type="ECO:0000313" key="2">
    <source>
        <dbReference type="EMBL" id="KAK6338731.1"/>
    </source>
</evidence>
<organism evidence="2 3">
    <name type="scientific">Orbilia brochopaga</name>
    <dbReference type="NCBI Taxonomy" id="3140254"/>
    <lineage>
        <taxon>Eukaryota</taxon>
        <taxon>Fungi</taxon>
        <taxon>Dikarya</taxon>
        <taxon>Ascomycota</taxon>
        <taxon>Pezizomycotina</taxon>
        <taxon>Orbiliomycetes</taxon>
        <taxon>Orbiliales</taxon>
        <taxon>Orbiliaceae</taxon>
        <taxon>Orbilia</taxon>
    </lineage>
</organism>
<keyword evidence="3" id="KW-1185">Reference proteome</keyword>
<name>A0AAV9UBL6_9PEZI</name>
<evidence type="ECO:0000313" key="3">
    <source>
        <dbReference type="Proteomes" id="UP001375240"/>
    </source>
</evidence>
<gene>
    <name evidence="2" type="ORF">TWF696_009543</name>
</gene>
<dbReference type="Proteomes" id="UP001375240">
    <property type="component" value="Unassembled WGS sequence"/>
</dbReference>